<evidence type="ECO:0000313" key="15">
    <source>
        <dbReference type="Proteomes" id="UP000622687"/>
    </source>
</evidence>
<reference evidence="14" key="1">
    <citation type="submission" date="2020-12" db="EMBL/GenBank/DDBJ databases">
        <title>Clostridium thailandense sp. nov., a novel acetogenic bacterium isolated from peat land soil in Thailand.</title>
        <authorList>
            <person name="Chaikitkaew S."/>
            <person name="Birkeland N.K."/>
        </authorList>
    </citation>
    <scope>NUCLEOTIDE SEQUENCE</scope>
    <source>
        <strain evidence="14">DSM 17425</strain>
    </source>
</reference>
<keyword evidence="9" id="KW-0464">Manganese</keyword>
<proteinExistence type="inferred from homology"/>
<evidence type="ECO:0000256" key="6">
    <source>
        <dbReference type="ARBA" id="ARBA00022989"/>
    </source>
</evidence>
<evidence type="ECO:0000256" key="9">
    <source>
        <dbReference type="PIRSR" id="PIRSR005091-2"/>
    </source>
</evidence>
<feature type="binding site" evidence="10">
    <location>
        <position position="296"/>
    </location>
    <ligand>
        <name>Mn(2+)</name>
        <dbReference type="ChEBI" id="CHEBI:29035"/>
    </ligand>
</feature>
<comment type="pathway">
    <text evidence="2">Cell wall biogenesis; lipoteichoic acid biosynthesis.</text>
</comment>
<feature type="active site" evidence="8">
    <location>
        <position position="296"/>
    </location>
</feature>
<feature type="binding site" evidence="10">
    <location>
        <position position="468"/>
    </location>
    <ligand>
        <name>Mn(2+)</name>
        <dbReference type="ChEBI" id="CHEBI:29035"/>
    </ligand>
</feature>
<evidence type="ECO:0000313" key="14">
    <source>
        <dbReference type="EMBL" id="MBI6872782.1"/>
    </source>
</evidence>
<keyword evidence="15" id="KW-1185">Reference proteome</keyword>
<dbReference type="Proteomes" id="UP000622687">
    <property type="component" value="Unassembled WGS sequence"/>
</dbReference>
<evidence type="ECO:0000256" key="10">
    <source>
        <dbReference type="PIRSR" id="PIRSR005091-3"/>
    </source>
</evidence>
<comment type="subcellular location">
    <subcellularLocation>
        <location evidence="1">Cell membrane</location>
        <topology evidence="1">Multi-pass membrane protein</topology>
    </subcellularLocation>
</comment>
<keyword evidence="4" id="KW-1003">Cell membrane</keyword>
<feature type="transmembrane region" description="Helical" evidence="12">
    <location>
        <begin position="12"/>
        <end position="30"/>
    </location>
</feature>
<name>A0A934HXG4_9CLOT</name>
<dbReference type="SUPFAM" id="SSF53649">
    <property type="entry name" value="Alkaline phosphatase-like"/>
    <property type="match status" value="1"/>
</dbReference>
<dbReference type="InterPro" id="IPR017850">
    <property type="entry name" value="Alkaline_phosphatase_core_sf"/>
</dbReference>
<evidence type="ECO:0000256" key="2">
    <source>
        <dbReference type="ARBA" id="ARBA00004936"/>
    </source>
</evidence>
<evidence type="ECO:0000256" key="7">
    <source>
        <dbReference type="ARBA" id="ARBA00023136"/>
    </source>
</evidence>
<comment type="similarity">
    <text evidence="3">Belongs to the LTA synthase family.</text>
</comment>
<accession>A0A934HXG4</accession>
<dbReference type="CDD" id="cd16015">
    <property type="entry name" value="LTA_synthase"/>
    <property type="match status" value="1"/>
</dbReference>
<feature type="binding site" evidence="9">
    <location>
        <position position="409"/>
    </location>
    <ligand>
        <name>substrate</name>
    </ligand>
</feature>
<dbReference type="Gene3D" id="3.30.1120.170">
    <property type="match status" value="1"/>
</dbReference>
<dbReference type="Pfam" id="PF00884">
    <property type="entry name" value="Sulfatase"/>
    <property type="match status" value="1"/>
</dbReference>
<feature type="binding site" evidence="10">
    <location>
        <position position="469"/>
    </location>
    <ligand>
        <name>Mn(2+)</name>
        <dbReference type="ChEBI" id="CHEBI:29035"/>
    </ligand>
</feature>
<dbReference type="Gene3D" id="3.40.720.10">
    <property type="entry name" value="Alkaline Phosphatase, subunit A"/>
    <property type="match status" value="1"/>
</dbReference>
<evidence type="ECO:0000259" key="13">
    <source>
        <dbReference type="Pfam" id="PF00884"/>
    </source>
</evidence>
<evidence type="ECO:0000256" key="4">
    <source>
        <dbReference type="ARBA" id="ARBA00022475"/>
    </source>
</evidence>
<feature type="coiled-coil region" evidence="11">
    <location>
        <begin position="578"/>
        <end position="605"/>
    </location>
</feature>
<dbReference type="EMBL" id="JAEEGB010000008">
    <property type="protein sequence ID" value="MBI6872782.1"/>
    <property type="molecule type" value="Genomic_DNA"/>
</dbReference>
<keyword evidence="5 12" id="KW-0812">Transmembrane</keyword>
<keyword evidence="7 12" id="KW-0472">Membrane</keyword>
<dbReference type="AlphaFoldDB" id="A0A934HXG4"/>
<keyword evidence="6 12" id="KW-1133">Transmembrane helix</keyword>
<sequence>MEKINSYIRTYLDVLLFVLLVVTKVLIYGRQMETGYFSYFSLFPPVFASVLLLAAISLLLNSQRRVRFLYICNIVITIFIIADLTYFRYFKDVISIPVLINGLQLGAVKSSVSNLMKFSDFLYAIDIIFIFPKINKFRYINRIEIPRSLKLSLFFILMIISSVININSFYDLSKEQPRLLSTLYNKVYIVKNLGSVNYHYLDFYNSLYASVSRRTPVSKEKESEIKTFLQTNSQDTSSLKGIAKGKNLIMIQVEALQGFVINNKVEGQYITPNLNKWAKSSVYFDNFYYQIAAGGTSDAEFMSNNSLYPAVSGAAYFLYCGNEFNSMPKNFRDLGYDTAALHGYRETFWNRNIIYKRFGFNNFYSEKNYDIDETVGLGLSDRSFLSQSVDKIKELNKPYYSFLITLSSHFPYDDVDNYGNFDVGPYEGTLLGNYLKSIHYTDEQLGMFFDKLDKEGVLKDSVVVLYGDHYAIPKDHISELAKFLNKDSLSDLQWIKLQKVPMMIHFPDESNKGVNSICGGQMDIYPTICSLFDIPNNNLMGKDLFNSKEGNVIFRDGSFIDGKYYYMAQTNTYFDMVTEEKINENEDLKNRKENALNQLEYSDEILKHNLLKKFESENQ</sequence>
<dbReference type="PIRSF" id="PIRSF005091">
    <property type="entry name" value="Mmb_sulf_HI1246"/>
    <property type="match status" value="1"/>
</dbReference>
<dbReference type="PANTHER" id="PTHR47371:SF3">
    <property type="entry name" value="PHOSPHOGLYCEROL TRANSFERASE I"/>
    <property type="match status" value="1"/>
</dbReference>
<feature type="binding site" evidence="10">
    <location>
        <position position="254"/>
    </location>
    <ligand>
        <name>Mn(2+)</name>
        <dbReference type="ChEBI" id="CHEBI:29035"/>
    </ligand>
</feature>
<evidence type="ECO:0000256" key="1">
    <source>
        <dbReference type="ARBA" id="ARBA00004651"/>
    </source>
</evidence>
<dbReference type="GO" id="GO:0046872">
    <property type="term" value="F:metal ion binding"/>
    <property type="evidence" value="ECO:0007669"/>
    <property type="project" value="UniProtKB-KW"/>
</dbReference>
<dbReference type="PANTHER" id="PTHR47371">
    <property type="entry name" value="LIPOTEICHOIC ACID SYNTHASE"/>
    <property type="match status" value="1"/>
</dbReference>
<keyword evidence="9" id="KW-0479">Metal-binding</keyword>
<evidence type="ECO:0000256" key="8">
    <source>
        <dbReference type="PIRSR" id="PIRSR005091-1"/>
    </source>
</evidence>
<dbReference type="GO" id="GO:0005886">
    <property type="term" value="C:plasma membrane"/>
    <property type="evidence" value="ECO:0007669"/>
    <property type="project" value="UniProtKB-SubCell"/>
</dbReference>
<dbReference type="RefSeq" id="WP_211142276.1">
    <property type="nucleotide sequence ID" value="NZ_JAEEGB010000008.1"/>
</dbReference>
<dbReference type="InterPro" id="IPR012160">
    <property type="entry name" value="LtaS-like"/>
</dbReference>
<gene>
    <name evidence="14" type="ORF">I6U51_08650</name>
</gene>
<comment type="caution">
    <text evidence="14">The sequence shown here is derived from an EMBL/GenBank/DDBJ whole genome shotgun (WGS) entry which is preliminary data.</text>
</comment>
<feature type="transmembrane region" description="Helical" evidence="12">
    <location>
        <begin position="151"/>
        <end position="170"/>
    </location>
</feature>
<feature type="transmembrane region" description="Helical" evidence="12">
    <location>
        <begin position="68"/>
        <end position="90"/>
    </location>
</feature>
<organism evidence="14 15">
    <name type="scientific">Clostridium aciditolerans</name>
    <dbReference type="NCBI Taxonomy" id="339861"/>
    <lineage>
        <taxon>Bacteria</taxon>
        <taxon>Bacillati</taxon>
        <taxon>Bacillota</taxon>
        <taxon>Clostridia</taxon>
        <taxon>Eubacteriales</taxon>
        <taxon>Clostridiaceae</taxon>
        <taxon>Clostridium</taxon>
    </lineage>
</organism>
<protein>
    <submittedName>
        <fullName evidence="14">LTA synthase family protein</fullName>
    </submittedName>
</protein>
<keyword evidence="11" id="KW-0175">Coiled coil</keyword>
<evidence type="ECO:0000256" key="3">
    <source>
        <dbReference type="ARBA" id="ARBA00009983"/>
    </source>
</evidence>
<dbReference type="InterPro" id="IPR050448">
    <property type="entry name" value="OpgB/LTA_synthase_biosynth"/>
</dbReference>
<feature type="domain" description="Sulfatase N-terminal" evidence="13">
    <location>
        <begin position="247"/>
        <end position="534"/>
    </location>
</feature>
<feature type="transmembrane region" description="Helical" evidence="12">
    <location>
        <begin position="36"/>
        <end position="61"/>
    </location>
</feature>
<evidence type="ECO:0000256" key="12">
    <source>
        <dbReference type="SAM" id="Phobius"/>
    </source>
</evidence>
<dbReference type="InterPro" id="IPR000917">
    <property type="entry name" value="Sulfatase_N"/>
</dbReference>
<feature type="transmembrane region" description="Helical" evidence="12">
    <location>
        <begin position="110"/>
        <end position="131"/>
    </location>
</feature>
<evidence type="ECO:0000256" key="5">
    <source>
        <dbReference type="ARBA" id="ARBA00022692"/>
    </source>
</evidence>
<evidence type="ECO:0000256" key="11">
    <source>
        <dbReference type="SAM" id="Coils"/>
    </source>
</evidence>